<dbReference type="InterPro" id="IPR040639">
    <property type="entry name" value="A2MG_MG1"/>
</dbReference>
<dbReference type="InterPro" id="IPR011626">
    <property type="entry name" value="Alpha-macroglobulin_TED"/>
</dbReference>
<dbReference type="InterPro" id="IPR001599">
    <property type="entry name" value="Macroglobln_a2"/>
</dbReference>
<dbReference type="Pfam" id="PF17970">
    <property type="entry name" value="bMG1"/>
    <property type="match status" value="1"/>
</dbReference>
<comment type="similarity">
    <text evidence="1">Belongs to the protease inhibitor I39 (alpha-2-macroglobulin) family. Bacterial alpha-2-macroglobulin subfamily.</text>
</comment>
<dbReference type="InterPro" id="IPR041462">
    <property type="entry name" value="Bact_A2M_MG6"/>
</dbReference>
<keyword evidence="9" id="KW-1185">Reference proteome</keyword>
<reference evidence="8 9" key="1">
    <citation type="submission" date="2019-06" db="EMBL/GenBank/DDBJ databases">
        <authorList>
            <person name="Yang Y."/>
        </authorList>
    </citation>
    <scope>NUCLEOTIDE SEQUENCE [LARGE SCALE GENOMIC DNA]</scope>
    <source>
        <strain evidence="8 9">BIT-26</strain>
    </source>
</reference>
<keyword evidence="4" id="KW-0175">Coiled coil</keyword>
<dbReference type="Pfam" id="PF07678">
    <property type="entry name" value="TED_complement"/>
    <property type="match status" value="1"/>
</dbReference>
<feature type="coiled-coil region" evidence="4">
    <location>
        <begin position="1570"/>
        <end position="1600"/>
    </location>
</feature>
<evidence type="ECO:0000256" key="1">
    <source>
        <dbReference type="ARBA" id="ARBA00010556"/>
    </source>
</evidence>
<dbReference type="InterPro" id="IPR049122">
    <property type="entry name" value="A2MG_CUB"/>
</dbReference>
<sequence length="1656" mass="181679">MSRLRNKAAVTLLLSVLALSGCDNADKDTPPAATASKTAAVKVSEPGLSPELRAAQLAREQGKPLQVIDISEVQLDGASTLAVTFSISLDEQQDFSQYAHLSDSKSGAVEGGWELSPNRKVLRFRHLEPARQLKAKIDSGIKAANGATLEKAVEQTLTTRNIQPMVGFASRGSLLPTRVTQGLPVMALNVSQVDVDFFRIKAASLPAFIAGWQYGNSLQTWQSASLLQKTDLVYSGRFELNPARNTCEQLQLPLGDIKPLAQPGVYLAVMKQAGTYHYSNAATLFTLSDIGLSLHRFPSQLDFFSQRLEDGAPLDGVTLTMLDEKGQTLNQAITDEQGQVTLPLHAKARLILATKNDQTTLLDLRRPALDLAEFTVTGPPGYDKQLFIFGPRNLYRPGETLIANALMRDADGKPLPPQPLRLEVVKPDGDVAHTLTWRPENGLWQLRYPLPQEAPTGRWKLQVDAGDGRQRQWAFSVEEFMPERMALSLSASEQPVMPDWDINFHVNGRYLYGAPAAGNQLQGQLFLRPDREAVPSLPGYQFGDITEQEELKRNLDEVELALDNQGEALIVAEPEWQDINSPARLILQASLQESGGRPVTRRVSQPIWPAEVLPGIRPLFASKAVYDYRSGTSSSQPVVEENGSAEFSIVLANARGEKQGGQDVEVRLIRERRDYYWSFAEGEGWQSRYDQKDLVEETRQLTLSAQGEAKVVFPVEWGAYRIEVTAPDEEVRSSVRFWAGYSWQDNTDGTGAVRPDRVKLKLDKASYRPGDRARVHIEAPAAGKGYLLVESSDGPLWRQSIAVPEGGLEVEVPVDSAWHRHDLYFSALVIRPGDKAQGTTPKRAVGLLHLPMQDEARRLNLTLTAPQKIRPEQNLVVKVKAAAVAGEQPKQVQVLLSAVDSGVLNITNYKTPDPYAAFFGRKRYNADQYDVYGQLIEGQGQLATLRFGGDGDDEDPLARGGRQPVSHVNILAMQLQPVTLDANGEGTLTLPIPAFNGEIRLMAQAWSEDHFGEGESRVVVAAPLTTQLATPRFLAGGDSSRLALDITNLTEQAQTLTVNLRAGGLLTLQDDASRQVQLRAGQRTTLFIPVSAAMGYGEGSLDATITGLKIPGETLAPGKERWTIGVRPAWPAETRSFNAVMRPAMPWQLPAEAFSDLAPGTIQTRLALSAHPPLNIARYISELYAYPYGCLEQTVSGLWPSLYTNHAELTALGIKSGSDSERHAAIDTGIDRIRQMQRYSGGFGLWSKESAEEFWLTAYAMDFLTRAGEQGYRVEKTMLDKGNERLLRYLQDGSQIATYYSSNADATRFSAQAYAALVLARQQKAPLGALRALYERRQQAKSGLALVQLGVALKLMGDAPRASTLLEQGASGTRPTGVYWLEDYGSQLRDSAQILTLLREYQLLPQAQDQLIVTLAQQLNAQRWLSTQENNALFLAGRALEQDKGAEWLVNLSGQAQPLSGNSTRTSSLSEAQLAQGITMSSLSAAPVYGRLDVVGYTQAPPSPVSHTLAIRREYLDLNGKPAALNKLKSGELVLVHLSISASQRVPDALVTDLLPAGLELENQNLAASSASLEESASEVQELMNDMQQASIKHMEFRDDRFVAAIDVDGYRPVELLYLARAVTPGSYRIPAPQVESMYVPQWRATGTTPTRLTVR</sequence>
<organism evidence="8 9">
    <name type="scientific">Mixta tenebrionis</name>
    <dbReference type="NCBI Taxonomy" id="2562439"/>
    <lineage>
        <taxon>Bacteria</taxon>
        <taxon>Pseudomonadati</taxon>
        <taxon>Pseudomonadota</taxon>
        <taxon>Gammaproteobacteria</taxon>
        <taxon>Enterobacterales</taxon>
        <taxon>Erwiniaceae</taxon>
        <taxon>Mixta</taxon>
    </lineage>
</organism>
<proteinExistence type="inferred from homology"/>
<evidence type="ECO:0000259" key="6">
    <source>
        <dbReference type="SMART" id="SM01359"/>
    </source>
</evidence>
<evidence type="ECO:0000256" key="2">
    <source>
        <dbReference type="ARBA" id="ARBA00022729"/>
    </source>
</evidence>
<dbReference type="InterPro" id="IPR011625">
    <property type="entry name" value="A2M_N_BRD"/>
</dbReference>
<feature type="chain" id="PRO_5021295787" description="Alpha-2-macroglobulin" evidence="5">
    <location>
        <begin position="26"/>
        <end position="1656"/>
    </location>
</feature>
<feature type="signal peptide" evidence="5">
    <location>
        <begin position="1"/>
        <end position="25"/>
    </location>
</feature>
<dbReference type="EMBL" id="VHQI01000005">
    <property type="protein sequence ID" value="TPW42328.1"/>
    <property type="molecule type" value="Genomic_DNA"/>
</dbReference>
<dbReference type="Pfam" id="PF21765">
    <property type="entry name" value="CUB_A2MG"/>
    <property type="match status" value="1"/>
</dbReference>
<dbReference type="InterPro" id="IPR021868">
    <property type="entry name" value="Alpha_2_Macroglob_MG3"/>
</dbReference>
<dbReference type="SMART" id="SM01360">
    <property type="entry name" value="A2M"/>
    <property type="match status" value="1"/>
</dbReference>
<dbReference type="Proteomes" id="UP000319523">
    <property type="component" value="Unassembled WGS sequence"/>
</dbReference>
<dbReference type="RefSeq" id="WP_141176031.1">
    <property type="nucleotide sequence ID" value="NZ_JBHUFX010000005.1"/>
</dbReference>
<dbReference type="Pfam" id="PF17972">
    <property type="entry name" value="bMG5"/>
    <property type="match status" value="1"/>
</dbReference>
<evidence type="ECO:0000256" key="3">
    <source>
        <dbReference type="PIRNR" id="PIRNR038980"/>
    </source>
</evidence>
<evidence type="ECO:0000256" key="4">
    <source>
        <dbReference type="SAM" id="Coils"/>
    </source>
</evidence>
<gene>
    <name evidence="8" type="ORF">FKM52_09845</name>
</gene>
<dbReference type="PROSITE" id="PS51257">
    <property type="entry name" value="PROKAR_LIPOPROTEIN"/>
    <property type="match status" value="1"/>
</dbReference>
<dbReference type="Gene3D" id="1.50.10.20">
    <property type="match status" value="1"/>
</dbReference>
<dbReference type="InterPro" id="IPR049120">
    <property type="entry name" value="A2M_bMG2"/>
</dbReference>
<dbReference type="PIRSF" id="PIRSF038980">
    <property type="entry name" value="A2M_bac"/>
    <property type="match status" value="1"/>
</dbReference>
<dbReference type="Pfam" id="PF01835">
    <property type="entry name" value="MG2"/>
    <property type="match status" value="1"/>
</dbReference>
<dbReference type="Pfam" id="PF07703">
    <property type="entry name" value="A2M_BRD"/>
    <property type="match status" value="1"/>
</dbReference>
<feature type="domain" description="Alpha-2-macroglobulin" evidence="7">
    <location>
        <begin position="971"/>
        <end position="1060"/>
    </location>
</feature>
<keyword evidence="2 5" id="KW-0732">Signal</keyword>
<dbReference type="SMART" id="SM01359">
    <property type="entry name" value="A2M_N_2"/>
    <property type="match status" value="1"/>
</dbReference>
<comment type="function">
    <text evidence="3">Protects the bacterial cell from host peptidases.</text>
</comment>
<dbReference type="PANTHER" id="PTHR40094:SF1">
    <property type="entry name" value="UBIQUITIN DOMAIN-CONTAINING PROTEIN"/>
    <property type="match status" value="1"/>
</dbReference>
<dbReference type="GO" id="GO:0004866">
    <property type="term" value="F:endopeptidase inhibitor activity"/>
    <property type="evidence" value="ECO:0007669"/>
    <property type="project" value="UniProtKB-UniRule"/>
</dbReference>
<dbReference type="Pfam" id="PF00207">
    <property type="entry name" value="A2M"/>
    <property type="match status" value="1"/>
</dbReference>
<dbReference type="InterPro" id="IPR047565">
    <property type="entry name" value="Alpha-macroglob_thiol-ester_cl"/>
</dbReference>
<dbReference type="SUPFAM" id="SSF48239">
    <property type="entry name" value="Terpenoid cyclases/Protein prenyltransferases"/>
    <property type="match status" value="1"/>
</dbReference>
<dbReference type="InterPro" id="IPR041203">
    <property type="entry name" value="Bact_A2M_MG5"/>
</dbReference>
<name>A0A506V9N1_9GAMM</name>
<dbReference type="InterPro" id="IPR051802">
    <property type="entry name" value="YfhM-like"/>
</dbReference>
<dbReference type="CDD" id="cd02891">
    <property type="entry name" value="A2M_like"/>
    <property type="match status" value="1"/>
</dbReference>
<feature type="domain" description="Alpha-2-macroglobulin bait region" evidence="6">
    <location>
        <begin position="758"/>
        <end position="906"/>
    </location>
</feature>
<dbReference type="Pfam" id="PF21142">
    <property type="entry name" value="A2M_bMG2"/>
    <property type="match status" value="1"/>
</dbReference>
<dbReference type="InterPro" id="IPR026284">
    <property type="entry name" value="A2MG_proteobact"/>
</dbReference>
<dbReference type="GO" id="GO:0005615">
    <property type="term" value="C:extracellular space"/>
    <property type="evidence" value="ECO:0007669"/>
    <property type="project" value="InterPro"/>
</dbReference>
<comment type="caution">
    <text evidence="8">The sequence shown here is derived from an EMBL/GenBank/DDBJ whole genome shotgun (WGS) entry which is preliminary data.</text>
</comment>
<dbReference type="Gene3D" id="2.60.40.1930">
    <property type="match status" value="1"/>
</dbReference>
<accession>A0A506V9N1</accession>
<dbReference type="OrthoDB" id="9767116at2"/>
<protein>
    <recommendedName>
        <fullName evidence="3">Alpha-2-macroglobulin</fullName>
    </recommendedName>
</protein>
<keyword evidence="3" id="KW-0472">Membrane</keyword>
<dbReference type="PANTHER" id="PTHR40094">
    <property type="entry name" value="ALPHA-2-MACROGLOBULIN HOMOLOG"/>
    <property type="match status" value="1"/>
</dbReference>
<dbReference type="Pfam" id="PF17973">
    <property type="entry name" value="bMG10"/>
    <property type="match status" value="1"/>
</dbReference>
<evidence type="ECO:0000256" key="5">
    <source>
        <dbReference type="SAM" id="SignalP"/>
    </source>
</evidence>
<keyword evidence="3" id="KW-1003">Cell membrane</keyword>
<evidence type="ECO:0000313" key="9">
    <source>
        <dbReference type="Proteomes" id="UP000319523"/>
    </source>
</evidence>
<dbReference type="SMART" id="SM01419">
    <property type="entry name" value="Thiol-ester_cl"/>
    <property type="match status" value="1"/>
</dbReference>
<dbReference type="InterPro" id="IPR041246">
    <property type="entry name" value="Bact_MG10"/>
</dbReference>
<evidence type="ECO:0000313" key="8">
    <source>
        <dbReference type="EMBL" id="TPW42328.1"/>
    </source>
</evidence>
<dbReference type="Pfam" id="PF11974">
    <property type="entry name" value="bMG3"/>
    <property type="match status" value="1"/>
</dbReference>
<dbReference type="InterPro" id="IPR008930">
    <property type="entry name" value="Terpenoid_cyclase/PrenylTrfase"/>
</dbReference>
<dbReference type="InterPro" id="IPR002890">
    <property type="entry name" value="MG2"/>
</dbReference>
<evidence type="ECO:0000259" key="7">
    <source>
        <dbReference type="SMART" id="SM01360"/>
    </source>
</evidence>
<keyword evidence="3" id="KW-0646">Protease inhibitor</keyword>
<dbReference type="Pfam" id="PF17962">
    <property type="entry name" value="bMG6"/>
    <property type="match status" value="1"/>
</dbReference>